<sequence length="279" mass="31912">MRLIHTLLFLLRANRLEEDLKLADACLRSLEKSAYNTVVVYNQGFYSNDQLRDYLSEYNLETIVLGEGVNAGTSAGRQSCFRYIWEHRPDTEFISEIHLDMIFSGNWEDKLIDYLAANDESMISCGIVDQKGNMPFAGKSTAMPAGGQITDDFLHSLQEDRIIRGFTNPCIHVSEVLKETGGYDTHFLRGKQCFEDDSMLLGYYYYYGTRAAWHPKINLNAVVYHAVAGQRLGVYDDTLVNFNGLVKQYGAMGLKHLSGLHESQWHRWFFLKKYTDIIG</sequence>
<protein>
    <recommendedName>
        <fullName evidence="3">Glycosyltransferase, GT2 family</fullName>
    </recommendedName>
</protein>
<evidence type="ECO:0000313" key="2">
    <source>
        <dbReference type="Proteomes" id="UP000183995"/>
    </source>
</evidence>
<name>A0A1M5U9Q7_9FIRM</name>
<dbReference type="SUPFAM" id="SSF53448">
    <property type="entry name" value="Nucleotide-diphospho-sugar transferases"/>
    <property type="match status" value="1"/>
</dbReference>
<reference evidence="1 2" key="1">
    <citation type="submission" date="2016-11" db="EMBL/GenBank/DDBJ databases">
        <authorList>
            <person name="Jaros S."/>
            <person name="Januszkiewicz K."/>
            <person name="Wedrychowicz H."/>
        </authorList>
    </citation>
    <scope>NUCLEOTIDE SEQUENCE [LARGE SCALE GENOMIC DNA]</scope>
    <source>
        <strain evidence="1 2">DSM 10068</strain>
    </source>
</reference>
<dbReference type="OrthoDB" id="2631737at2"/>
<dbReference type="InterPro" id="IPR029044">
    <property type="entry name" value="Nucleotide-diphossugar_trans"/>
</dbReference>
<evidence type="ECO:0008006" key="3">
    <source>
        <dbReference type="Google" id="ProtNLM"/>
    </source>
</evidence>
<evidence type="ECO:0000313" key="1">
    <source>
        <dbReference type="EMBL" id="SHH59660.1"/>
    </source>
</evidence>
<dbReference type="Gene3D" id="3.90.550.10">
    <property type="entry name" value="Spore Coat Polysaccharide Biosynthesis Protein SpsA, Chain A"/>
    <property type="match status" value="1"/>
</dbReference>
<dbReference type="AlphaFoldDB" id="A0A1M5U9Q7"/>
<keyword evidence="2" id="KW-1185">Reference proteome</keyword>
<dbReference type="Proteomes" id="UP000183995">
    <property type="component" value="Unassembled WGS sequence"/>
</dbReference>
<dbReference type="STRING" id="1123282.SAMN02745823_00417"/>
<dbReference type="RefSeq" id="WP_073075968.1">
    <property type="nucleotide sequence ID" value="NZ_FQXV01000001.1"/>
</dbReference>
<accession>A0A1M5U9Q7</accession>
<proteinExistence type="predicted"/>
<organism evidence="1 2">
    <name type="scientific">Sporobacter termitidis DSM 10068</name>
    <dbReference type="NCBI Taxonomy" id="1123282"/>
    <lineage>
        <taxon>Bacteria</taxon>
        <taxon>Bacillati</taxon>
        <taxon>Bacillota</taxon>
        <taxon>Clostridia</taxon>
        <taxon>Eubacteriales</taxon>
        <taxon>Oscillospiraceae</taxon>
        <taxon>Sporobacter</taxon>
    </lineage>
</organism>
<dbReference type="EMBL" id="FQXV01000001">
    <property type="protein sequence ID" value="SHH59660.1"/>
    <property type="molecule type" value="Genomic_DNA"/>
</dbReference>
<gene>
    <name evidence="1" type="ORF">SAMN02745823_00417</name>
</gene>